<dbReference type="Proteomes" id="UP001151532">
    <property type="component" value="Chromosome 5"/>
</dbReference>
<proteinExistence type="predicted"/>
<evidence type="ECO:0000313" key="2">
    <source>
        <dbReference type="Proteomes" id="UP001151532"/>
    </source>
</evidence>
<organism evidence="1 2">
    <name type="scientific">Salix purpurea</name>
    <name type="common">Purple osier willow</name>
    <dbReference type="NCBI Taxonomy" id="77065"/>
    <lineage>
        <taxon>Eukaryota</taxon>
        <taxon>Viridiplantae</taxon>
        <taxon>Streptophyta</taxon>
        <taxon>Embryophyta</taxon>
        <taxon>Tracheophyta</taxon>
        <taxon>Spermatophyta</taxon>
        <taxon>Magnoliopsida</taxon>
        <taxon>eudicotyledons</taxon>
        <taxon>Gunneridae</taxon>
        <taxon>Pentapetalae</taxon>
        <taxon>rosids</taxon>
        <taxon>fabids</taxon>
        <taxon>Malpighiales</taxon>
        <taxon>Salicaceae</taxon>
        <taxon>Saliceae</taxon>
        <taxon>Salix</taxon>
    </lineage>
</organism>
<comment type="caution">
    <text evidence="1">The sequence shown here is derived from an EMBL/GenBank/DDBJ whole genome shotgun (WGS) entry which is preliminary data.</text>
</comment>
<protein>
    <submittedName>
        <fullName evidence="1">Uncharacterized protein</fullName>
    </submittedName>
</protein>
<reference evidence="1" key="1">
    <citation type="submission" date="2022-11" db="EMBL/GenBank/DDBJ databases">
        <authorList>
            <person name="Hyden B.L."/>
            <person name="Feng K."/>
            <person name="Yates T."/>
            <person name="Jawdy S."/>
            <person name="Smart L.B."/>
            <person name="Muchero W."/>
        </authorList>
    </citation>
    <scope>NUCLEOTIDE SEQUENCE</scope>
    <source>
        <tissue evidence="1">Shoot tip</tissue>
    </source>
</reference>
<reference evidence="1" key="2">
    <citation type="journal article" date="2023" name="Int. J. Mol. Sci.">
        <title>De Novo Assembly and Annotation of 11 Diverse Shrub Willow (Salix) Genomes Reveals Novel Gene Organization in Sex-Linked Regions.</title>
        <authorList>
            <person name="Hyden B."/>
            <person name="Feng K."/>
            <person name="Yates T.B."/>
            <person name="Jawdy S."/>
            <person name="Cereghino C."/>
            <person name="Smart L.B."/>
            <person name="Muchero W."/>
        </authorList>
    </citation>
    <scope>NUCLEOTIDE SEQUENCE</scope>
    <source>
        <tissue evidence="1">Shoot tip</tissue>
    </source>
</reference>
<evidence type="ECO:0000313" key="1">
    <source>
        <dbReference type="EMBL" id="KAJ6773792.1"/>
    </source>
</evidence>
<accession>A0A9Q0WUM1</accession>
<dbReference type="AlphaFoldDB" id="A0A9Q0WUM1"/>
<sequence>MSMSLPGGVICRFLDSKSCPSDYLAGGEVLDFYRGPNYPDEVHGVTELLVPLNLSRFSMRNRLTVLVISVISGAFQAALEVGPLRARRRERSGTRSCKLVAMVLVAVKRWILAIPFRLETKIKRDGKGWNRLDRSGMGWSGLGWAGLGWSVCVLDLGFSWIHVGL</sequence>
<gene>
    <name evidence="1" type="ORF">OIU79_017279</name>
</gene>
<name>A0A9Q0WUM1_SALPP</name>
<keyword evidence="2" id="KW-1185">Reference proteome</keyword>
<dbReference type="EMBL" id="JAPFFK010000002">
    <property type="protein sequence ID" value="KAJ6773792.1"/>
    <property type="molecule type" value="Genomic_DNA"/>
</dbReference>